<dbReference type="EMBL" id="FNAS01000010">
    <property type="protein sequence ID" value="SDE48299.1"/>
    <property type="molecule type" value="Genomic_DNA"/>
</dbReference>
<evidence type="ECO:0000313" key="2">
    <source>
        <dbReference type="Proteomes" id="UP000198517"/>
    </source>
</evidence>
<name>A0A1G7D9W8_9FLAO</name>
<keyword evidence="2" id="KW-1185">Reference proteome</keyword>
<sequence>MNTTNAVNRLIELLSPYTNEKIAKYRKALQRWTLTEQLPPLDFREKLHKIFPIQITSLISEIYYPLIETILYTNGDKYRVKLKPAIHIQDGTDMIMIEGKPYMVVERVKLNQMYIQPYGKRDKL</sequence>
<gene>
    <name evidence="1" type="ORF">SAMN05421544_11061</name>
</gene>
<accession>A0A1G7D9W8</accession>
<protein>
    <submittedName>
        <fullName evidence="1">Uncharacterized protein</fullName>
    </submittedName>
</protein>
<dbReference type="STRING" id="1071918.SAMN05421544_11061"/>
<dbReference type="AlphaFoldDB" id="A0A1G7D9W8"/>
<dbReference type="RefSeq" id="WP_092736798.1">
    <property type="nucleotide sequence ID" value="NZ_FNAS01000010.1"/>
</dbReference>
<dbReference type="Proteomes" id="UP000198517">
    <property type="component" value="Unassembled WGS sequence"/>
</dbReference>
<proteinExistence type="predicted"/>
<organism evidence="1 2">
    <name type="scientific">Riemerella columbipharyngis</name>
    <dbReference type="NCBI Taxonomy" id="1071918"/>
    <lineage>
        <taxon>Bacteria</taxon>
        <taxon>Pseudomonadati</taxon>
        <taxon>Bacteroidota</taxon>
        <taxon>Flavobacteriia</taxon>
        <taxon>Flavobacteriales</taxon>
        <taxon>Weeksellaceae</taxon>
        <taxon>Riemerella</taxon>
    </lineage>
</organism>
<reference evidence="1 2" key="1">
    <citation type="submission" date="2016-10" db="EMBL/GenBank/DDBJ databases">
        <authorList>
            <person name="de Groot N.N."/>
        </authorList>
    </citation>
    <scope>NUCLEOTIDE SEQUENCE [LARGE SCALE GENOMIC DNA]</scope>
    <source>
        <strain evidence="1 2">DSM 24015</strain>
    </source>
</reference>
<evidence type="ECO:0000313" key="1">
    <source>
        <dbReference type="EMBL" id="SDE48299.1"/>
    </source>
</evidence>